<dbReference type="SUPFAM" id="SSF52440">
    <property type="entry name" value="PreATP-grasp domain"/>
    <property type="match status" value="1"/>
</dbReference>
<dbReference type="InterPro" id="IPR011761">
    <property type="entry name" value="ATP-grasp"/>
</dbReference>
<dbReference type="GO" id="GO:0004638">
    <property type="term" value="F:phosphoribosylaminoimidazole carboxylase activity"/>
    <property type="evidence" value="ECO:0007669"/>
    <property type="project" value="InterPro"/>
</dbReference>
<dbReference type="InterPro" id="IPR011054">
    <property type="entry name" value="Rudment_hybrid_motif"/>
</dbReference>
<dbReference type="Proteomes" id="UP000184550">
    <property type="component" value="Unassembled WGS sequence"/>
</dbReference>
<comment type="catalytic activity">
    <reaction evidence="7 8">
        <text>5-amino-1-(5-phospho-beta-D-ribosyl)imidazole + hydrogencarbonate + ATP = 5-carboxyamino-1-(5-phospho-D-ribosyl)imidazole + ADP + phosphate + 2 H(+)</text>
        <dbReference type="Rhea" id="RHEA:19317"/>
        <dbReference type="ChEBI" id="CHEBI:15378"/>
        <dbReference type="ChEBI" id="CHEBI:17544"/>
        <dbReference type="ChEBI" id="CHEBI:30616"/>
        <dbReference type="ChEBI" id="CHEBI:43474"/>
        <dbReference type="ChEBI" id="CHEBI:58730"/>
        <dbReference type="ChEBI" id="CHEBI:137981"/>
        <dbReference type="ChEBI" id="CHEBI:456216"/>
        <dbReference type="EC" id="6.3.4.18"/>
    </reaction>
</comment>
<keyword evidence="6" id="KW-0456">Lyase</keyword>
<dbReference type="UniPathway" id="UPA00074">
    <property type="reaction ID" value="UER00942"/>
</dbReference>
<keyword evidence="5 7" id="KW-0067">ATP-binding</keyword>
<dbReference type="Gene3D" id="3.40.50.20">
    <property type="match status" value="1"/>
</dbReference>
<dbReference type="EC" id="6.3.4.18" evidence="7 8"/>
<evidence type="ECO:0000256" key="3">
    <source>
        <dbReference type="ARBA" id="ARBA00022755"/>
    </source>
</evidence>
<keyword evidence="11" id="KW-1185">Reference proteome</keyword>
<keyword evidence="1 7" id="KW-0436">Ligase</keyword>
<reference evidence="10" key="1">
    <citation type="submission" date="2019-10" db="EMBL/GenBank/DDBJ databases">
        <authorList>
            <consortium name="Genoscope - CEA"/>
            <person name="William W."/>
        </authorList>
    </citation>
    <scope>NUCLEOTIDE SEQUENCE [LARGE SCALE GENOMIC DNA]</scope>
    <source>
        <strain evidence="10">BBR_PRJEB10992</strain>
    </source>
</reference>
<dbReference type="EMBL" id="CZCU02000130">
    <property type="protein sequence ID" value="VXD16584.1"/>
    <property type="molecule type" value="Genomic_DNA"/>
</dbReference>
<dbReference type="InterPro" id="IPR013815">
    <property type="entry name" value="ATP_grasp_subdomain_1"/>
</dbReference>
<evidence type="ECO:0000256" key="6">
    <source>
        <dbReference type="ARBA" id="ARBA00023239"/>
    </source>
</evidence>
<sequence>MNTLSTPTIQPQTLTKIGVIGGGQLAWMMGMEAASLGVSLFVQTPHTTDPAVAFASETILAAIDDATATAKLATRCDVITFENEFVDLNALSKLAEQGACFRPRLQALSLLLDKYDQLSYLEKIGLPVPAFQLLTAENNQTIDHNLGYPVVLKACRYGYDGQGTFIIKNPEELSQTWAKFNYPPMLLQKFVPFERELAVIAARSVTGEVVVYPIVETVQKNQVCHRVIVPANINKTLSEQIEAIAKTLLNSLQVIGVFGIELFLTSEGELLVNEIAPRTHNSGHFSLDACETSQFKQHLRAVSGLPLGNTALNCSGAVMVNLLGFETANSDYSQKRQKIAEIPNTFIRWYGKTASRPGRKLGHVTVLIHTENDQNIEQEAKTIADKIESFWYS</sequence>
<dbReference type="InterPro" id="IPR054350">
    <property type="entry name" value="PurT/PurK_preATP-grasp"/>
</dbReference>
<comment type="subunit">
    <text evidence="7 8">Homodimer.</text>
</comment>
<dbReference type="SUPFAM" id="SSF56059">
    <property type="entry name" value="Glutathione synthetase ATP-binding domain-like"/>
    <property type="match status" value="1"/>
</dbReference>
<dbReference type="Pfam" id="PF22660">
    <property type="entry name" value="RS_preATP-grasp-like"/>
    <property type="match status" value="1"/>
</dbReference>
<dbReference type="NCBIfam" id="NF004679">
    <property type="entry name" value="PRK06019.1-5"/>
    <property type="match status" value="1"/>
</dbReference>
<evidence type="ECO:0000256" key="2">
    <source>
        <dbReference type="ARBA" id="ARBA00022741"/>
    </source>
</evidence>
<dbReference type="HAMAP" id="MF_01928">
    <property type="entry name" value="PurK"/>
    <property type="match status" value="1"/>
</dbReference>
<dbReference type="InterPro" id="IPR005875">
    <property type="entry name" value="PurK"/>
</dbReference>
<dbReference type="PANTHER" id="PTHR11609:SF5">
    <property type="entry name" value="PHOSPHORIBOSYLAMINOIMIDAZOLE CARBOXYLASE"/>
    <property type="match status" value="1"/>
</dbReference>
<keyword evidence="4" id="KW-0210">Decarboxylase</keyword>
<dbReference type="GO" id="GO:0005524">
    <property type="term" value="F:ATP binding"/>
    <property type="evidence" value="ECO:0007669"/>
    <property type="project" value="UniProtKB-UniRule"/>
</dbReference>
<comment type="caution">
    <text evidence="10">The sequence shown here is derived from an EMBL/GenBank/DDBJ whole genome shotgun (WGS) entry which is preliminary data.</text>
</comment>
<evidence type="ECO:0000256" key="8">
    <source>
        <dbReference type="RuleBase" id="RU361200"/>
    </source>
</evidence>
<evidence type="ECO:0000313" key="11">
    <source>
        <dbReference type="Proteomes" id="UP000184550"/>
    </source>
</evidence>
<dbReference type="GO" id="GO:0005829">
    <property type="term" value="C:cytosol"/>
    <property type="evidence" value="ECO:0007669"/>
    <property type="project" value="TreeGrafter"/>
</dbReference>
<evidence type="ECO:0000259" key="9">
    <source>
        <dbReference type="PROSITE" id="PS50975"/>
    </source>
</evidence>
<dbReference type="InterPro" id="IPR003135">
    <property type="entry name" value="ATP-grasp_carboxylate-amine"/>
</dbReference>
<dbReference type="PANTHER" id="PTHR11609">
    <property type="entry name" value="PURINE BIOSYNTHESIS PROTEIN 6/7, PUR6/7"/>
    <property type="match status" value="1"/>
</dbReference>
<dbReference type="SUPFAM" id="SSF51246">
    <property type="entry name" value="Rudiment single hybrid motif"/>
    <property type="match status" value="1"/>
</dbReference>
<dbReference type="Gene3D" id="3.30.470.20">
    <property type="entry name" value="ATP-grasp fold, B domain"/>
    <property type="match status" value="1"/>
</dbReference>
<proteinExistence type="inferred from homology"/>
<feature type="binding site" evidence="7">
    <location>
        <position position="196"/>
    </location>
    <ligand>
        <name>ATP</name>
        <dbReference type="ChEBI" id="CHEBI:30616"/>
    </ligand>
</feature>
<dbReference type="RefSeq" id="WP_083620476.1">
    <property type="nucleotide sequence ID" value="NZ_LR734865.1"/>
</dbReference>
<dbReference type="InterPro" id="IPR040686">
    <property type="entry name" value="PurK_C"/>
</dbReference>
<evidence type="ECO:0000256" key="5">
    <source>
        <dbReference type="ARBA" id="ARBA00022840"/>
    </source>
</evidence>
<comment type="pathway">
    <text evidence="7 8">Purine metabolism; IMP biosynthesis via de novo pathway; 5-amino-1-(5-phospho-D-ribosyl)imidazole-4-carboxylate from 5-amino-1-(5-phospho-D-ribosyl)imidazole (N5-CAIR route): step 1/2.</text>
</comment>
<dbReference type="FunFam" id="3.30.470.20:FF:000037">
    <property type="entry name" value="Phosphoribosylaminoimidazole carboxylase, chloroplastic"/>
    <property type="match status" value="1"/>
</dbReference>
<dbReference type="Pfam" id="PF17769">
    <property type="entry name" value="PurK_C"/>
    <property type="match status" value="1"/>
</dbReference>
<evidence type="ECO:0000256" key="4">
    <source>
        <dbReference type="ARBA" id="ARBA00022793"/>
    </source>
</evidence>
<dbReference type="NCBIfam" id="TIGR01161">
    <property type="entry name" value="purK"/>
    <property type="match status" value="1"/>
</dbReference>
<feature type="domain" description="ATP-grasp" evidence="9">
    <location>
        <begin position="118"/>
        <end position="303"/>
    </location>
</feature>
<organism evidence="10 11">
    <name type="scientific">Planktothrix serta PCC 8927</name>
    <dbReference type="NCBI Taxonomy" id="671068"/>
    <lineage>
        <taxon>Bacteria</taxon>
        <taxon>Bacillati</taxon>
        <taxon>Cyanobacteriota</taxon>
        <taxon>Cyanophyceae</taxon>
        <taxon>Oscillatoriophycideae</taxon>
        <taxon>Oscillatoriales</taxon>
        <taxon>Microcoleaceae</taxon>
        <taxon>Planktothrix</taxon>
    </lineage>
</organism>
<dbReference type="GO" id="GO:0006189">
    <property type="term" value="P:'de novo' IMP biosynthetic process"/>
    <property type="evidence" value="ECO:0007669"/>
    <property type="project" value="UniProtKB-UniRule"/>
</dbReference>
<comment type="caution">
    <text evidence="7">Lacks conserved residue(s) required for the propagation of feature annotation.</text>
</comment>
<keyword evidence="3 7" id="KW-0658">Purine biosynthesis</keyword>
<dbReference type="AlphaFoldDB" id="A0A7Z9BNA9"/>
<dbReference type="GO" id="GO:0046872">
    <property type="term" value="F:metal ion binding"/>
    <property type="evidence" value="ECO:0007669"/>
    <property type="project" value="InterPro"/>
</dbReference>
<protein>
    <recommendedName>
        <fullName evidence="7 8">N5-carboxyaminoimidazole ribonucleotide synthase</fullName>
        <shortName evidence="7 8">N5-CAIR synthase</shortName>
        <ecNumber evidence="7 8">6.3.4.18</ecNumber>
    </recommendedName>
    <alternativeName>
        <fullName evidence="7 8">5-(carboxyamino)imidazole ribonucleotide synthetase</fullName>
    </alternativeName>
</protein>
<comment type="function">
    <text evidence="8">Catalyzes the ATP-dependent conversion of 5-aminoimidazole ribonucleotide (AIR) and HCO(3)- to N5-carboxyaminoimidazole ribonucleotide (N5-CAIR).</text>
</comment>
<dbReference type="PROSITE" id="PS50975">
    <property type="entry name" value="ATP_GRASP"/>
    <property type="match status" value="1"/>
</dbReference>
<feature type="binding site" evidence="7">
    <location>
        <begin position="188"/>
        <end position="191"/>
    </location>
    <ligand>
        <name>ATP</name>
        <dbReference type="ChEBI" id="CHEBI:30616"/>
    </ligand>
</feature>
<dbReference type="OrthoDB" id="9804625at2"/>
<name>A0A7Z9BNA9_9CYAN</name>
<evidence type="ECO:0000256" key="1">
    <source>
        <dbReference type="ARBA" id="ARBA00022598"/>
    </source>
</evidence>
<feature type="binding site" evidence="7">
    <location>
        <begin position="273"/>
        <end position="274"/>
    </location>
    <ligand>
        <name>ATP</name>
        <dbReference type="ChEBI" id="CHEBI:30616"/>
    </ligand>
</feature>
<dbReference type="GO" id="GO:0034028">
    <property type="term" value="F:5-(carboxyamino)imidazole ribonucleotide synthase activity"/>
    <property type="evidence" value="ECO:0007669"/>
    <property type="project" value="UniProtKB-UniRule"/>
</dbReference>
<dbReference type="Gene3D" id="3.30.1490.20">
    <property type="entry name" value="ATP-grasp fold, A domain"/>
    <property type="match status" value="1"/>
</dbReference>
<comment type="similarity">
    <text evidence="7 8">Belongs to the PurK/PurT family.</text>
</comment>
<dbReference type="Pfam" id="PF02222">
    <property type="entry name" value="ATP-grasp"/>
    <property type="match status" value="1"/>
</dbReference>
<keyword evidence="2 7" id="KW-0547">Nucleotide-binding</keyword>
<comment type="function">
    <text evidence="7">Catalyzes the ATP-dependent conversion of 5-aminoimidazole ribonucleotide (AIR) and HCO(3)(-) to N5-carboxyaminoimidazole ribonucleotide (N5-CAIR).</text>
</comment>
<evidence type="ECO:0000256" key="7">
    <source>
        <dbReference type="HAMAP-Rule" id="MF_01928"/>
    </source>
</evidence>
<dbReference type="InterPro" id="IPR016185">
    <property type="entry name" value="PreATP-grasp_dom_sf"/>
</dbReference>
<accession>A0A7Z9BNA9</accession>
<feature type="binding site" evidence="7">
    <location>
        <position position="153"/>
    </location>
    <ligand>
        <name>ATP</name>
        <dbReference type="ChEBI" id="CHEBI:30616"/>
    </ligand>
</feature>
<evidence type="ECO:0000313" key="10">
    <source>
        <dbReference type="EMBL" id="VXD16584.1"/>
    </source>
</evidence>
<gene>
    <name evidence="7 8 10" type="primary">purK</name>
    <name evidence="10" type="ORF">PL8927_550029</name>
</gene>
<feature type="binding site" evidence="7">
    <location>
        <position position="114"/>
    </location>
    <ligand>
        <name>ATP</name>
        <dbReference type="ChEBI" id="CHEBI:30616"/>
    </ligand>
</feature>